<evidence type="ECO:0000313" key="2">
    <source>
        <dbReference type="Proteomes" id="UP000410984"/>
    </source>
</evidence>
<dbReference type="RefSeq" id="WP_012753004.1">
    <property type="nucleotide sequence ID" value="NZ_CABFPH010000074.1"/>
</dbReference>
<name>A0A509EJ57_9HYPH</name>
<evidence type="ECO:0000313" key="1">
    <source>
        <dbReference type="EMBL" id="VUD73509.1"/>
    </source>
</evidence>
<accession>A0A509EJ57</accession>
<dbReference type="EMBL" id="CABFPH010000074">
    <property type="protein sequence ID" value="VUD73509.1"/>
    <property type="molecule type" value="Genomic_DNA"/>
</dbReference>
<dbReference type="AlphaFoldDB" id="A0A509EJ57"/>
<proteinExistence type="predicted"/>
<protein>
    <submittedName>
        <fullName evidence="1">Uncharacterized protein</fullName>
    </submittedName>
</protein>
<keyword evidence="2" id="KW-1185">Reference proteome</keyword>
<dbReference type="OrthoDB" id="8451631at2"/>
<sequence>MFDWLRSLLRRLWLGRSGDAPRTERPVEPRHRQVTIRRYGGGDRPPPLHWKACHPSTVRRFKAEMTCSQGHALVLKDHTVTAEGRVLPSVVCQARGCTFHEFVRLDGWAAGELR</sequence>
<gene>
    <name evidence="1" type="ORF">MET9862_04126</name>
</gene>
<organism evidence="1 2">
    <name type="scientific">Methylobacterium symbioticum</name>
    <dbReference type="NCBI Taxonomy" id="2584084"/>
    <lineage>
        <taxon>Bacteria</taxon>
        <taxon>Pseudomonadati</taxon>
        <taxon>Pseudomonadota</taxon>
        <taxon>Alphaproteobacteria</taxon>
        <taxon>Hyphomicrobiales</taxon>
        <taxon>Methylobacteriaceae</taxon>
        <taxon>Methylobacterium</taxon>
    </lineage>
</organism>
<reference evidence="1 2" key="1">
    <citation type="submission" date="2019-06" db="EMBL/GenBank/DDBJ databases">
        <authorList>
            <person name="Rodrigo-Torres L."/>
            <person name="Arahal R. D."/>
            <person name="Lucena T."/>
        </authorList>
    </citation>
    <scope>NUCLEOTIDE SEQUENCE [LARGE SCALE GENOMIC DNA]</scope>
    <source>
        <strain evidence="1 2">SB0023/3</strain>
    </source>
</reference>
<dbReference type="Proteomes" id="UP000410984">
    <property type="component" value="Unassembled WGS sequence"/>
</dbReference>